<dbReference type="InParanoid" id="B4MBW9"/>
<dbReference type="Gene3D" id="3.40.50.300">
    <property type="entry name" value="P-loop containing nucleotide triphosphate hydrolases"/>
    <property type="match status" value="2"/>
</dbReference>
<dbReference type="CDD" id="cd17936">
    <property type="entry name" value="EEXXEc_NFX1"/>
    <property type="match status" value="1"/>
</dbReference>
<feature type="domain" description="DNA2/NAM7 helicase-like C-terminal" evidence="2">
    <location>
        <begin position="706"/>
        <end position="885"/>
    </location>
</feature>
<dbReference type="InterPro" id="IPR027417">
    <property type="entry name" value="P-loop_NTPase"/>
</dbReference>
<protein>
    <recommendedName>
        <fullName evidence="5">NFX1-type zinc finger-containing protein 1</fullName>
    </recommendedName>
</protein>
<dbReference type="SUPFAM" id="SSF52540">
    <property type="entry name" value="P-loop containing nucleoside triphosphate hydrolases"/>
    <property type="match status" value="1"/>
</dbReference>
<proteinExistence type="predicted"/>
<dbReference type="OMA" id="CLTPHTE"/>
<organism evidence="3 4">
    <name type="scientific">Drosophila virilis</name>
    <name type="common">Fruit fly</name>
    <dbReference type="NCBI Taxonomy" id="7244"/>
    <lineage>
        <taxon>Eukaryota</taxon>
        <taxon>Metazoa</taxon>
        <taxon>Ecdysozoa</taxon>
        <taxon>Arthropoda</taxon>
        <taxon>Hexapoda</taxon>
        <taxon>Insecta</taxon>
        <taxon>Pterygota</taxon>
        <taxon>Neoptera</taxon>
        <taxon>Endopterygota</taxon>
        <taxon>Diptera</taxon>
        <taxon>Brachycera</taxon>
        <taxon>Muscomorpha</taxon>
        <taxon>Ephydroidea</taxon>
        <taxon>Drosophilidae</taxon>
        <taxon>Drosophila</taxon>
    </lineage>
</organism>
<accession>B4MBW9</accession>
<dbReference type="HOGENOM" id="CLU_314810_0_0_1"/>
<dbReference type="KEGG" id="dvi:6635055"/>
<dbReference type="PhylomeDB" id="B4MBW9"/>
<evidence type="ECO:0000313" key="4">
    <source>
        <dbReference type="Proteomes" id="UP000008792"/>
    </source>
</evidence>
<dbReference type="EMBL" id="CH940656">
    <property type="protein sequence ID" value="EDW58590.1"/>
    <property type="molecule type" value="Genomic_DNA"/>
</dbReference>
<dbReference type="InterPro" id="IPR041677">
    <property type="entry name" value="DNA2/NAM7_AAA_11"/>
</dbReference>
<dbReference type="AlphaFoldDB" id="B4MBW9"/>
<dbReference type="CDD" id="cd18808">
    <property type="entry name" value="SF1_C_Upf1"/>
    <property type="match status" value="1"/>
</dbReference>
<evidence type="ECO:0000313" key="3">
    <source>
        <dbReference type="EMBL" id="EDW58590.1"/>
    </source>
</evidence>
<dbReference type="InterPro" id="IPR047187">
    <property type="entry name" value="SF1_C_Upf1"/>
</dbReference>
<name>B4MBW9_DROVI</name>
<gene>
    <name evidence="3" type="primary">Dvir\GJ14213</name>
    <name evidence="3" type="ORF">Dvir_GJ14213</name>
</gene>
<dbReference type="Pfam" id="PF13087">
    <property type="entry name" value="AAA_12"/>
    <property type="match status" value="1"/>
</dbReference>
<reference evidence="3 4" key="1">
    <citation type="journal article" date="2007" name="Nature">
        <title>Evolution of genes and genomes on the Drosophila phylogeny.</title>
        <authorList>
            <consortium name="Drosophila 12 Genomes Consortium"/>
            <person name="Clark A.G."/>
            <person name="Eisen M.B."/>
            <person name="Smith D.R."/>
            <person name="Bergman C.M."/>
            <person name="Oliver B."/>
            <person name="Markow T.A."/>
            <person name="Kaufman T.C."/>
            <person name="Kellis M."/>
            <person name="Gelbart W."/>
            <person name="Iyer V.N."/>
            <person name="Pollard D.A."/>
            <person name="Sackton T.B."/>
            <person name="Larracuente A.M."/>
            <person name="Singh N.D."/>
            <person name="Abad J.P."/>
            <person name="Abt D.N."/>
            <person name="Adryan B."/>
            <person name="Aguade M."/>
            <person name="Akashi H."/>
            <person name="Anderson W.W."/>
            <person name="Aquadro C.F."/>
            <person name="Ardell D.H."/>
            <person name="Arguello R."/>
            <person name="Artieri C.G."/>
            <person name="Barbash D.A."/>
            <person name="Barker D."/>
            <person name="Barsanti P."/>
            <person name="Batterham P."/>
            <person name="Batzoglou S."/>
            <person name="Begun D."/>
            <person name="Bhutkar A."/>
            <person name="Blanco E."/>
            <person name="Bosak S.A."/>
            <person name="Bradley R.K."/>
            <person name="Brand A.D."/>
            <person name="Brent M.R."/>
            <person name="Brooks A.N."/>
            <person name="Brown R.H."/>
            <person name="Butlin R.K."/>
            <person name="Caggese C."/>
            <person name="Calvi B.R."/>
            <person name="Bernardo de Carvalho A."/>
            <person name="Caspi A."/>
            <person name="Castrezana S."/>
            <person name="Celniker S.E."/>
            <person name="Chang J.L."/>
            <person name="Chapple C."/>
            <person name="Chatterji S."/>
            <person name="Chinwalla A."/>
            <person name="Civetta A."/>
            <person name="Clifton S.W."/>
            <person name="Comeron J.M."/>
            <person name="Costello J.C."/>
            <person name="Coyne J.A."/>
            <person name="Daub J."/>
            <person name="David R.G."/>
            <person name="Delcher A.L."/>
            <person name="Delehaunty K."/>
            <person name="Do C.B."/>
            <person name="Ebling H."/>
            <person name="Edwards K."/>
            <person name="Eickbush T."/>
            <person name="Evans J.D."/>
            <person name="Filipski A."/>
            <person name="Findeiss S."/>
            <person name="Freyhult E."/>
            <person name="Fulton L."/>
            <person name="Fulton R."/>
            <person name="Garcia A.C."/>
            <person name="Gardiner A."/>
            <person name="Garfield D.A."/>
            <person name="Garvin B.E."/>
            <person name="Gibson G."/>
            <person name="Gilbert D."/>
            <person name="Gnerre S."/>
            <person name="Godfrey J."/>
            <person name="Good R."/>
            <person name="Gotea V."/>
            <person name="Gravely B."/>
            <person name="Greenberg A.J."/>
            <person name="Griffiths-Jones S."/>
            <person name="Gross S."/>
            <person name="Guigo R."/>
            <person name="Gustafson E.A."/>
            <person name="Haerty W."/>
            <person name="Hahn M.W."/>
            <person name="Halligan D.L."/>
            <person name="Halpern A.L."/>
            <person name="Halter G.M."/>
            <person name="Han M.V."/>
            <person name="Heger A."/>
            <person name="Hillier L."/>
            <person name="Hinrichs A.S."/>
            <person name="Holmes I."/>
            <person name="Hoskins R.A."/>
            <person name="Hubisz M.J."/>
            <person name="Hultmark D."/>
            <person name="Huntley M.A."/>
            <person name="Jaffe D.B."/>
            <person name="Jagadeeshan S."/>
            <person name="Jeck W.R."/>
            <person name="Johnson J."/>
            <person name="Jones C.D."/>
            <person name="Jordan W.C."/>
            <person name="Karpen G.H."/>
            <person name="Kataoka E."/>
            <person name="Keightley P.D."/>
            <person name="Kheradpour P."/>
            <person name="Kirkness E.F."/>
            <person name="Koerich L.B."/>
            <person name="Kristiansen K."/>
            <person name="Kudrna D."/>
            <person name="Kulathinal R.J."/>
            <person name="Kumar S."/>
            <person name="Kwok R."/>
            <person name="Lander E."/>
            <person name="Langley C.H."/>
            <person name="Lapoint R."/>
            <person name="Lazzaro B.P."/>
            <person name="Lee S.J."/>
            <person name="Levesque L."/>
            <person name="Li R."/>
            <person name="Lin C.F."/>
            <person name="Lin M.F."/>
            <person name="Lindblad-Toh K."/>
            <person name="Llopart A."/>
            <person name="Long M."/>
            <person name="Low L."/>
            <person name="Lozovsky E."/>
            <person name="Lu J."/>
            <person name="Luo M."/>
            <person name="Machado C.A."/>
            <person name="Makalowski W."/>
            <person name="Marzo M."/>
            <person name="Matsuda M."/>
            <person name="Matzkin L."/>
            <person name="McAllister B."/>
            <person name="McBride C.S."/>
            <person name="McKernan B."/>
            <person name="McKernan K."/>
            <person name="Mendez-Lago M."/>
            <person name="Minx P."/>
            <person name="Mollenhauer M.U."/>
            <person name="Montooth K."/>
            <person name="Mount S.M."/>
            <person name="Mu X."/>
            <person name="Myers E."/>
            <person name="Negre B."/>
            <person name="Newfeld S."/>
            <person name="Nielsen R."/>
            <person name="Noor M.A."/>
            <person name="O'Grady P."/>
            <person name="Pachter L."/>
            <person name="Papaceit M."/>
            <person name="Parisi M.J."/>
            <person name="Parisi M."/>
            <person name="Parts L."/>
            <person name="Pedersen J.S."/>
            <person name="Pesole G."/>
            <person name="Phillippy A.M."/>
            <person name="Ponting C.P."/>
            <person name="Pop M."/>
            <person name="Porcelli D."/>
            <person name="Powell J.R."/>
            <person name="Prohaska S."/>
            <person name="Pruitt K."/>
            <person name="Puig M."/>
            <person name="Quesneville H."/>
            <person name="Ram K.R."/>
            <person name="Rand D."/>
            <person name="Rasmussen M.D."/>
            <person name="Reed L.K."/>
            <person name="Reenan R."/>
            <person name="Reily A."/>
            <person name="Remington K.A."/>
            <person name="Rieger T.T."/>
            <person name="Ritchie M.G."/>
            <person name="Robin C."/>
            <person name="Rogers Y.H."/>
            <person name="Rohde C."/>
            <person name="Rozas J."/>
            <person name="Rubenfield M.J."/>
            <person name="Ruiz A."/>
            <person name="Russo S."/>
            <person name="Salzberg S.L."/>
            <person name="Sanchez-Gracia A."/>
            <person name="Saranga D.J."/>
            <person name="Sato H."/>
            <person name="Schaeffer S.W."/>
            <person name="Schatz M.C."/>
            <person name="Schlenke T."/>
            <person name="Schwartz R."/>
            <person name="Segarra C."/>
            <person name="Singh R.S."/>
            <person name="Sirot L."/>
            <person name="Sirota M."/>
            <person name="Sisneros N.B."/>
            <person name="Smith C.D."/>
            <person name="Smith T.F."/>
            <person name="Spieth J."/>
            <person name="Stage D.E."/>
            <person name="Stark A."/>
            <person name="Stephan W."/>
            <person name="Strausberg R.L."/>
            <person name="Strempel S."/>
            <person name="Sturgill D."/>
            <person name="Sutton G."/>
            <person name="Sutton G.G."/>
            <person name="Tao W."/>
            <person name="Teichmann S."/>
            <person name="Tobari Y.N."/>
            <person name="Tomimura Y."/>
            <person name="Tsolas J.M."/>
            <person name="Valente V.L."/>
            <person name="Venter E."/>
            <person name="Venter J.C."/>
            <person name="Vicario S."/>
            <person name="Vieira F.G."/>
            <person name="Vilella A.J."/>
            <person name="Villasante A."/>
            <person name="Walenz B."/>
            <person name="Wang J."/>
            <person name="Wasserman M."/>
            <person name="Watts T."/>
            <person name="Wilson D."/>
            <person name="Wilson R.K."/>
            <person name="Wing R.A."/>
            <person name="Wolfner M.F."/>
            <person name="Wong A."/>
            <person name="Wong G.K."/>
            <person name="Wu C.I."/>
            <person name="Wu G."/>
            <person name="Yamamoto D."/>
            <person name="Yang H.P."/>
            <person name="Yang S.P."/>
            <person name="Yorke J.A."/>
            <person name="Yoshida K."/>
            <person name="Zdobnov E."/>
            <person name="Zhang P."/>
            <person name="Zhang Y."/>
            <person name="Zimin A.V."/>
            <person name="Baldwin J."/>
            <person name="Abdouelleil A."/>
            <person name="Abdulkadir J."/>
            <person name="Abebe A."/>
            <person name="Abera B."/>
            <person name="Abreu J."/>
            <person name="Acer S.C."/>
            <person name="Aftuck L."/>
            <person name="Alexander A."/>
            <person name="An P."/>
            <person name="Anderson E."/>
            <person name="Anderson S."/>
            <person name="Arachi H."/>
            <person name="Azer M."/>
            <person name="Bachantsang P."/>
            <person name="Barry A."/>
            <person name="Bayul T."/>
            <person name="Berlin A."/>
            <person name="Bessette D."/>
            <person name="Bloom T."/>
            <person name="Blye J."/>
            <person name="Boguslavskiy L."/>
            <person name="Bonnet C."/>
            <person name="Boukhgalter B."/>
            <person name="Bourzgui I."/>
            <person name="Brown A."/>
            <person name="Cahill P."/>
            <person name="Channer S."/>
            <person name="Cheshatsang Y."/>
            <person name="Chuda L."/>
            <person name="Citroen M."/>
            <person name="Collymore A."/>
            <person name="Cooke P."/>
            <person name="Costello M."/>
            <person name="D'Aco K."/>
            <person name="Daza R."/>
            <person name="De Haan G."/>
            <person name="DeGray S."/>
            <person name="DeMaso C."/>
            <person name="Dhargay N."/>
            <person name="Dooley K."/>
            <person name="Dooley E."/>
            <person name="Doricent M."/>
            <person name="Dorje P."/>
            <person name="Dorjee K."/>
            <person name="Dupes A."/>
            <person name="Elong R."/>
            <person name="Falk J."/>
            <person name="Farina A."/>
            <person name="Faro S."/>
            <person name="Ferguson D."/>
            <person name="Fisher S."/>
            <person name="Foley C.D."/>
            <person name="Franke A."/>
            <person name="Friedrich D."/>
            <person name="Gadbois L."/>
            <person name="Gearin G."/>
            <person name="Gearin C.R."/>
            <person name="Giannoukos G."/>
            <person name="Goode T."/>
            <person name="Graham J."/>
            <person name="Grandbois E."/>
            <person name="Grewal S."/>
            <person name="Gyaltsen K."/>
            <person name="Hafez N."/>
            <person name="Hagos B."/>
            <person name="Hall J."/>
            <person name="Henson C."/>
            <person name="Hollinger A."/>
            <person name="Honan T."/>
            <person name="Huard M.D."/>
            <person name="Hughes L."/>
            <person name="Hurhula B."/>
            <person name="Husby M.E."/>
            <person name="Kamat A."/>
            <person name="Kanga B."/>
            <person name="Kashin S."/>
            <person name="Khazanovich D."/>
            <person name="Kisner P."/>
            <person name="Lance K."/>
            <person name="Lara M."/>
            <person name="Lee W."/>
            <person name="Lennon N."/>
            <person name="Letendre F."/>
            <person name="LeVine R."/>
            <person name="Lipovsky A."/>
            <person name="Liu X."/>
            <person name="Liu J."/>
            <person name="Liu S."/>
            <person name="Lokyitsang T."/>
            <person name="Lokyitsang Y."/>
            <person name="Lubonja R."/>
            <person name="Lui A."/>
            <person name="MacDonald P."/>
            <person name="Magnisalis V."/>
            <person name="Maru K."/>
            <person name="Matthews C."/>
            <person name="McCusker W."/>
            <person name="McDonough S."/>
            <person name="Mehta T."/>
            <person name="Meldrim J."/>
            <person name="Meneus L."/>
            <person name="Mihai O."/>
            <person name="Mihalev A."/>
            <person name="Mihova T."/>
            <person name="Mittelman R."/>
            <person name="Mlenga V."/>
            <person name="Montmayeur A."/>
            <person name="Mulrain L."/>
            <person name="Navidi A."/>
            <person name="Naylor J."/>
            <person name="Negash T."/>
            <person name="Nguyen T."/>
            <person name="Nguyen N."/>
            <person name="Nicol R."/>
            <person name="Norbu C."/>
            <person name="Norbu N."/>
            <person name="Novod N."/>
            <person name="O'Neill B."/>
            <person name="Osman S."/>
            <person name="Markiewicz E."/>
            <person name="Oyono O.L."/>
            <person name="Patti C."/>
            <person name="Phunkhang P."/>
            <person name="Pierre F."/>
            <person name="Priest M."/>
            <person name="Raghuraman S."/>
            <person name="Rege F."/>
            <person name="Reyes R."/>
            <person name="Rise C."/>
            <person name="Rogov P."/>
            <person name="Ross K."/>
            <person name="Ryan E."/>
            <person name="Settipalli S."/>
            <person name="Shea T."/>
            <person name="Sherpa N."/>
            <person name="Shi L."/>
            <person name="Shih D."/>
            <person name="Sparrow T."/>
            <person name="Spaulding J."/>
            <person name="Stalker J."/>
            <person name="Stange-Thomann N."/>
            <person name="Stavropoulos S."/>
            <person name="Stone C."/>
            <person name="Strader C."/>
            <person name="Tesfaye S."/>
            <person name="Thomson T."/>
            <person name="Thoulutsang Y."/>
            <person name="Thoulutsang D."/>
            <person name="Topham K."/>
            <person name="Topping I."/>
            <person name="Tsamla T."/>
            <person name="Vassiliev H."/>
            <person name="Vo A."/>
            <person name="Wangchuk T."/>
            <person name="Wangdi T."/>
            <person name="Weiand M."/>
            <person name="Wilkinson J."/>
            <person name="Wilson A."/>
            <person name="Yadav S."/>
            <person name="Young G."/>
            <person name="Yu Q."/>
            <person name="Zembek L."/>
            <person name="Zhong D."/>
            <person name="Zimmer A."/>
            <person name="Zwirko Z."/>
            <person name="Jaffe D.B."/>
            <person name="Alvarez P."/>
            <person name="Brockman W."/>
            <person name="Butler J."/>
            <person name="Chin C."/>
            <person name="Gnerre S."/>
            <person name="Grabherr M."/>
            <person name="Kleber M."/>
            <person name="Mauceli E."/>
            <person name="MacCallum I."/>
        </authorList>
    </citation>
    <scope>NUCLEOTIDE SEQUENCE [LARGE SCALE GENOMIC DNA]</scope>
    <source>
        <strain evidence="4">Tucson 15010-1051.87</strain>
    </source>
</reference>
<evidence type="ECO:0000259" key="1">
    <source>
        <dbReference type="Pfam" id="PF13086"/>
    </source>
</evidence>
<dbReference type="InterPro" id="IPR041679">
    <property type="entry name" value="DNA2/NAM7-like_C"/>
</dbReference>
<dbReference type="eggNOG" id="KOG1807">
    <property type="taxonomic scope" value="Eukaryota"/>
</dbReference>
<dbReference type="GO" id="GO:0031380">
    <property type="term" value="C:nuclear RNA-directed RNA polymerase complex"/>
    <property type="evidence" value="ECO:0007669"/>
    <property type="project" value="TreeGrafter"/>
</dbReference>
<dbReference type="InterPro" id="IPR045055">
    <property type="entry name" value="DNA2/NAM7-like"/>
</dbReference>
<dbReference type="GO" id="GO:0004386">
    <property type="term" value="F:helicase activity"/>
    <property type="evidence" value="ECO:0007669"/>
    <property type="project" value="InterPro"/>
</dbReference>
<dbReference type="OrthoDB" id="2423195at2759"/>
<dbReference type="Proteomes" id="UP000008792">
    <property type="component" value="Unassembled WGS sequence"/>
</dbReference>
<keyword evidence="4" id="KW-1185">Reference proteome</keyword>
<evidence type="ECO:0000259" key="2">
    <source>
        <dbReference type="Pfam" id="PF13087"/>
    </source>
</evidence>
<sequence>MSDSDDDWFNKDEDELVQNLQQHVKQQVAIETHEERIDFCSRADDYLKQLRVTEDTKSPSRFATADFAKALKMTPLEMFLYLMAAPRDLFQDQLTDSDSPKRVMQYVEVLTVLCQLELGGFDWQILSGFARQTVLLNHIKRFAVKLFAPPSKGQLDADSESLLRGIKCLLIRAHKLGVLQPSGYELIEHFKTLISRCQLPQLLNHPLCVEFSRELDVLPASTHVKNEIYPKLEQLLRAEAGDAVPAVASDDVAGYINYQRQLLCDDFVQPLRELVQRLRSKQNIDALVEQNLVWPHTQLNLNPEFAEAERNSLIFLDIRPSERQEKNELWKSNSAGRVEQQYLRNLKTGALLCFTSSYDFDNLILATVGMTEDKMIKQGFLSVEIAKQYNIGNIYGRPLIMFETPAFFEPYLRVHNYLSTCSADNFPMCRYIVEGQLDVRPPAYIGPDVQLMHNGKPFTAAKPPVETKLNDSQRAAFGAALCMEFSLIQGPSGTGKTHLSVELVKTLLQNAAQLGTGPIIVLTYTNDSLDKFLLKAAQHTSSILRFGFQSRMPQIEQFNVRTMSDDPMPPRIKHLWWLAKCEYREQFKRLQALHADFDGSESAHVTIQLELEQLHGVAEKLNTLRTIFQFYQARDKALLAMTTTCAARHNFLFRLLQSKCFIFEEAGEIAESHVLACLTPYTQHVILIGDHKQLQPHTGNYTQQGLQVSLFERLITHKFPASVLNVQYRMRTCIAELLVPIFYDELISDDSVRVYRNVSGMAANMYFVSHAQPEQQLNNMSFVNKHEAKELVKLAVSLKKERKNIVVLTPYNAQVEHIKALLRKAKIENILVTTVDSYQGLEANIVLLSLVRSNPAGQIGFLRQPNRVCVALSRARWALYMMGSMSTLEHGNPQLWGAIHSKLIAANAIGDAFPVATEHEEMMQQITT</sequence>
<dbReference type="FunCoup" id="B4MBW9">
    <property type="interactions" value="1"/>
</dbReference>
<dbReference type="GO" id="GO:0031048">
    <property type="term" value="P:regulatory ncRNA-mediated heterochromatin formation"/>
    <property type="evidence" value="ECO:0007669"/>
    <property type="project" value="TreeGrafter"/>
</dbReference>
<dbReference type="PANTHER" id="PTHR10887">
    <property type="entry name" value="DNA2/NAM7 HELICASE FAMILY"/>
    <property type="match status" value="1"/>
</dbReference>
<dbReference type="STRING" id="7244.B4MBW9"/>
<feature type="domain" description="DNA2/NAM7 helicase helicase" evidence="1">
    <location>
        <begin position="468"/>
        <end position="696"/>
    </location>
</feature>
<dbReference type="Pfam" id="PF13086">
    <property type="entry name" value="AAA_11"/>
    <property type="match status" value="1"/>
</dbReference>
<evidence type="ECO:0008006" key="5">
    <source>
        <dbReference type="Google" id="ProtNLM"/>
    </source>
</evidence>
<dbReference type="PANTHER" id="PTHR10887:SF341">
    <property type="entry name" value="NFX1-TYPE ZINC FINGER-CONTAINING PROTEIN 1"/>
    <property type="match status" value="1"/>
</dbReference>